<proteinExistence type="predicted"/>
<evidence type="ECO:0000313" key="5">
    <source>
        <dbReference type="Proteomes" id="UP000193136"/>
    </source>
</evidence>
<evidence type="ECO:0000313" key="4">
    <source>
        <dbReference type="EMBL" id="ORJ63546.1"/>
    </source>
</evidence>
<gene>
    <name evidence="4" type="ORF">B5V00_01375</name>
</gene>
<keyword evidence="1 2" id="KW-0597">Phosphoprotein</keyword>
<dbReference type="InterPro" id="IPR050595">
    <property type="entry name" value="Bact_response_regulator"/>
</dbReference>
<dbReference type="RefSeq" id="WP_085008752.1">
    <property type="nucleotide sequence ID" value="NZ_NAAD01000001.1"/>
</dbReference>
<dbReference type="GO" id="GO:0000160">
    <property type="term" value="P:phosphorelay signal transduction system"/>
    <property type="evidence" value="ECO:0007669"/>
    <property type="project" value="InterPro"/>
</dbReference>
<dbReference type="PROSITE" id="PS50110">
    <property type="entry name" value="RESPONSE_REGULATORY"/>
    <property type="match status" value="1"/>
</dbReference>
<dbReference type="InterPro" id="IPR001789">
    <property type="entry name" value="Sig_transdc_resp-reg_receiver"/>
</dbReference>
<evidence type="ECO:0000259" key="3">
    <source>
        <dbReference type="PROSITE" id="PS50110"/>
    </source>
</evidence>
<evidence type="ECO:0000256" key="2">
    <source>
        <dbReference type="PROSITE-ProRule" id="PRU00169"/>
    </source>
</evidence>
<dbReference type="STRING" id="1969733.B5V00_01375"/>
<dbReference type="Pfam" id="PF00072">
    <property type="entry name" value="Response_reg"/>
    <property type="match status" value="1"/>
</dbReference>
<evidence type="ECO:0000256" key="1">
    <source>
        <dbReference type="ARBA" id="ARBA00022553"/>
    </source>
</evidence>
<accession>A0A1X0YEI3</accession>
<organism evidence="4 5">
    <name type="scientific">Geothermobacter hydrogeniphilus</name>
    <dbReference type="NCBI Taxonomy" id="1969733"/>
    <lineage>
        <taxon>Bacteria</taxon>
        <taxon>Pseudomonadati</taxon>
        <taxon>Thermodesulfobacteriota</taxon>
        <taxon>Desulfuromonadia</taxon>
        <taxon>Desulfuromonadales</taxon>
        <taxon>Geothermobacteraceae</taxon>
        <taxon>Geothermobacter</taxon>
    </lineage>
</organism>
<dbReference type="OrthoDB" id="9790466at2"/>
<name>A0A1X0YEI3_9BACT</name>
<sequence length="128" mass="14292">MNEQILVIDDEESIRFTFQYLLADRGYTVDVAEGPKDALTQLEAKNYDLIFLDLLLGTHSGISVLKQIRQIAPLTPVVMVTGAPDEDTVSEAIRCGAFAYIPKPVRQETLMTMTAKALDYRGKLRKDS</sequence>
<dbReference type="SUPFAM" id="SSF52172">
    <property type="entry name" value="CheY-like"/>
    <property type="match status" value="1"/>
</dbReference>
<dbReference type="InterPro" id="IPR011006">
    <property type="entry name" value="CheY-like_superfamily"/>
</dbReference>
<dbReference type="Gene3D" id="3.40.50.2300">
    <property type="match status" value="1"/>
</dbReference>
<dbReference type="EMBL" id="NAAD01000001">
    <property type="protein sequence ID" value="ORJ63546.1"/>
    <property type="molecule type" value="Genomic_DNA"/>
</dbReference>
<feature type="modified residue" description="4-aspartylphosphate" evidence="2">
    <location>
        <position position="53"/>
    </location>
</feature>
<dbReference type="PANTHER" id="PTHR44591">
    <property type="entry name" value="STRESS RESPONSE REGULATOR PROTEIN 1"/>
    <property type="match status" value="1"/>
</dbReference>
<protein>
    <recommendedName>
        <fullName evidence="3">Response regulatory domain-containing protein</fullName>
    </recommendedName>
</protein>
<dbReference type="PANTHER" id="PTHR44591:SF25">
    <property type="entry name" value="CHEMOTAXIS TWO-COMPONENT RESPONSE REGULATOR"/>
    <property type="match status" value="1"/>
</dbReference>
<keyword evidence="5" id="KW-1185">Reference proteome</keyword>
<dbReference type="SMART" id="SM00448">
    <property type="entry name" value="REC"/>
    <property type="match status" value="1"/>
</dbReference>
<dbReference type="AlphaFoldDB" id="A0A1X0YEI3"/>
<feature type="domain" description="Response regulatory" evidence="3">
    <location>
        <begin position="4"/>
        <end position="118"/>
    </location>
</feature>
<comment type="caution">
    <text evidence="4">The sequence shown here is derived from an EMBL/GenBank/DDBJ whole genome shotgun (WGS) entry which is preliminary data.</text>
</comment>
<dbReference type="Proteomes" id="UP000193136">
    <property type="component" value="Unassembled WGS sequence"/>
</dbReference>
<reference evidence="4 5" key="1">
    <citation type="submission" date="2017-03" db="EMBL/GenBank/DDBJ databases">
        <title>Genome sequence of Geothermobacter sp. EPR-M, Deep-Sea Iron Reducer.</title>
        <authorList>
            <person name="Tully B."/>
            <person name="Savalia P."/>
            <person name="Abuyen K."/>
            <person name="Baughan C."/>
            <person name="Romero E."/>
            <person name="Ronkowski C."/>
            <person name="Torres B."/>
            <person name="Tremblay J."/>
            <person name="Trujillo A."/>
            <person name="Tyler M."/>
            <person name="Perez-Rodriguez I."/>
            <person name="Amend J."/>
        </authorList>
    </citation>
    <scope>NUCLEOTIDE SEQUENCE [LARGE SCALE GENOMIC DNA]</scope>
    <source>
        <strain evidence="4 5">EPR-M</strain>
    </source>
</reference>